<proteinExistence type="predicted"/>
<evidence type="ECO:0000313" key="1">
    <source>
        <dbReference type="EMBL" id="KGH05237.1"/>
    </source>
</evidence>
<evidence type="ECO:0000313" key="2">
    <source>
        <dbReference type="Proteomes" id="UP000029549"/>
    </source>
</evidence>
<gene>
    <name evidence="1" type="ORF">P608_23410</name>
</gene>
<dbReference type="AlphaFoldDB" id="A0A0E3CBQ1"/>
<keyword evidence="2" id="KW-1185">Reference proteome</keyword>
<organism evidence="1 2">
    <name type="scientific">Comamonas thiooxydans</name>
    <dbReference type="NCBI Taxonomy" id="363952"/>
    <lineage>
        <taxon>Bacteria</taxon>
        <taxon>Pseudomonadati</taxon>
        <taxon>Pseudomonadota</taxon>
        <taxon>Betaproteobacteria</taxon>
        <taxon>Burkholderiales</taxon>
        <taxon>Comamonadaceae</taxon>
        <taxon>Comamonas</taxon>
    </lineage>
</organism>
<protein>
    <submittedName>
        <fullName evidence="1">Uncharacterized protein</fullName>
    </submittedName>
</protein>
<accession>A0A0E3CBQ1</accession>
<name>A0A0E3CBQ1_9BURK</name>
<comment type="caution">
    <text evidence="1">The sequence shown here is derived from an EMBL/GenBank/DDBJ whole genome shotgun (WGS) entry which is preliminary data.</text>
</comment>
<sequence>MAAGFSGQVRNAASKKLHLKLEFATYFDLFKDDKLTNKQ</sequence>
<dbReference type="EMBL" id="AWTP01000150">
    <property type="protein sequence ID" value="KGH05237.1"/>
    <property type="molecule type" value="Genomic_DNA"/>
</dbReference>
<reference evidence="1 2" key="1">
    <citation type="submission" date="2013-09" db="EMBL/GenBank/DDBJ databases">
        <title>High correlation between genotypes and phenotypes of environmental bacteria Comamonas testosteroni strains.</title>
        <authorList>
            <person name="Liu L."/>
            <person name="Zhu W."/>
            <person name="Xia X."/>
            <person name="Xu B."/>
            <person name="Luo M."/>
            <person name="Wang G."/>
        </authorList>
    </citation>
    <scope>NUCLEOTIDE SEQUENCE [LARGE SCALE GENOMIC DNA]</scope>
    <source>
        <strain evidence="1 2">DF2</strain>
    </source>
</reference>
<dbReference type="Proteomes" id="UP000029549">
    <property type="component" value="Unassembled WGS sequence"/>
</dbReference>